<evidence type="ECO:0000313" key="3">
    <source>
        <dbReference type="EnsemblMetazoa" id="HelroP176515"/>
    </source>
</evidence>
<feature type="signal peptide" evidence="1">
    <location>
        <begin position="1"/>
        <end position="16"/>
    </location>
</feature>
<organism evidence="3 4">
    <name type="scientific">Helobdella robusta</name>
    <name type="common">Californian leech</name>
    <dbReference type="NCBI Taxonomy" id="6412"/>
    <lineage>
        <taxon>Eukaryota</taxon>
        <taxon>Metazoa</taxon>
        <taxon>Spiralia</taxon>
        <taxon>Lophotrochozoa</taxon>
        <taxon>Annelida</taxon>
        <taxon>Clitellata</taxon>
        <taxon>Hirudinea</taxon>
        <taxon>Rhynchobdellida</taxon>
        <taxon>Glossiphoniidae</taxon>
        <taxon>Helobdella</taxon>
    </lineage>
</organism>
<evidence type="ECO:0000313" key="2">
    <source>
        <dbReference type="EMBL" id="ESN99753.1"/>
    </source>
</evidence>
<dbReference type="GeneID" id="20205864"/>
<dbReference type="KEGG" id="hro:HELRODRAFT_176515"/>
<dbReference type="EMBL" id="AMQM01005701">
    <property type="status" value="NOT_ANNOTATED_CDS"/>
    <property type="molecule type" value="Genomic_DNA"/>
</dbReference>
<dbReference type="Proteomes" id="UP000015101">
    <property type="component" value="Unassembled WGS sequence"/>
</dbReference>
<keyword evidence="4" id="KW-1185">Reference proteome</keyword>
<reference evidence="2 4" key="2">
    <citation type="journal article" date="2013" name="Nature">
        <title>Insights into bilaterian evolution from three spiralian genomes.</title>
        <authorList>
            <person name="Simakov O."/>
            <person name="Marletaz F."/>
            <person name="Cho S.J."/>
            <person name="Edsinger-Gonzales E."/>
            <person name="Havlak P."/>
            <person name="Hellsten U."/>
            <person name="Kuo D.H."/>
            <person name="Larsson T."/>
            <person name="Lv J."/>
            <person name="Arendt D."/>
            <person name="Savage R."/>
            <person name="Osoegawa K."/>
            <person name="de Jong P."/>
            <person name="Grimwood J."/>
            <person name="Chapman J.A."/>
            <person name="Shapiro H."/>
            <person name="Aerts A."/>
            <person name="Otillar R.P."/>
            <person name="Terry A.Y."/>
            <person name="Boore J.L."/>
            <person name="Grigoriev I.V."/>
            <person name="Lindberg D.R."/>
            <person name="Seaver E.C."/>
            <person name="Weisblat D.A."/>
            <person name="Putnam N.H."/>
            <person name="Rokhsar D.S."/>
        </authorList>
    </citation>
    <scope>NUCLEOTIDE SEQUENCE</scope>
</reference>
<dbReference type="EnsemblMetazoa" id="HelroT176515">
    <property type="protein sequence ID" value="HelroP176515"/>
    <property type="gene ID" value="HelroG176515"/>
</dbReference>
<dbReference type="EMBL" id="KB097070">
    <property type="protein sequence ID" value="ESN99753.1"/>
    <property type="molecule type" value="Genomic_DNA"/>
</dbReference>
<dbReference type="CTD" id="20205864"/>
<protein>
    <submittedName>
        <fullName evidence="2 3">Uncharacterized protein</fullName>
    </submittedName>
</protein>
<gene>
    <name evidence="3" type="primary">20205864</name>
    <name evidence="2" type="ORF">HELRODRAFT_176515</name>
</gene>
<dbReference type="AlphaFoldDB" id="T1FAL5"/>
<evidence type="ECO:0000313" key="4">
    <source>
        <dbReference type="Proteomes" id="UP000015101"/>
    </source>
</evidence>
<accession>T1FAL5</accession>
<dbReference type="HOGENOM" id="CLU_1490594_0_0_1"/>
<dbReference type="InParanoid" id="T1FAL5"/>
<name>T1FAL5_HELRO</name>
<keyword evidence="1" id="KW-0732">Signal</keyword>
<feature type="chain" id="PRO_5010980497" evidence="1">
    <location>
        <begin position="17"/>
        <end position="181"/>
    </location>
</feature>
<evidence type="ECO:0000256" key="1">
    <source>
        <dbReference type="SAM" id="SignalP"/>
    </source>
</evidence>
<proteinExistence type="predicted"/>
<reference evidence="4" key="1">
    <citation type="submission" date="2012-12" db="EMBL/GenBank/DDBJ databases">
        <authorList>
            <person name="Hellsten U."/>
            <person name="Grimwood J."/>
            <person name="Chapman J.A."/>
            <person name="Shapiro H."/>
            <person name="Aerts A."/>
            <person name="Otillar R.P."/>
            <person name="Terry A.Y."/>
            <person name="Boore J.L."/>
            <person name="Simakov O."/>
            <person name="Marletaz F."/>
            <person name="Cho S.-J."/>
            <person name="Edsinger-Gonzales E."/>
            <person name="Havlak P."/>
            <person name="Kuo D.-H."/>
            <person name="Larsson T."/>
            <person name="Lv J."/>
            <person name="Arendt D."/>
            <person name="Savage R."/>
            <person name="Osoegawa K."/>
            <person name="de Jong P."/>
            <person name="Lindberg D.R."/>
            <person name="Seaver E.C."/>
            <person name="Weisblat D.A."/>
            <person name="Putnam N.H."/>
            <person name="Grigoriev I.V."/>
            <person name="Rokhsar D.S."/>
        </authorList>
    </citation>
    <scope>NUCLEOTIDE SEQUENCE</scope>
</reference>
<reference evidence="3" key="3">
    <citation type="submission" date="2015-06" db="UniProtKB">
        <authorList>
            <consortium name="EnsemblMetazoa"/>
        </authorList>
    </citation>
    <scope>IDENTIFICATION</scope>
</reference>
<dbReference type="RefSeq" id="XP_009022112.1">
    <property type="nucleotide sequence ID" value="XM_009023864.1"/>
</dbReference>
<sequence length="181" mass="21119">MYYLIVIFVFILDVWTIRTVRLNASDSDCANKLAANLDKHNIEYTIDTINVSILIIYNFPFFQNSALKVFIPRQSLTDNSEAQWIKELPRYVEDNTTAEEVLQGSTPWTNEVLRKAYFKNLRASFKRGTKTERGQRKMAHKEALQTVALFMELPEYPDFPSARKEHLKRRSLMQNIPGVEI</sequence>